<dbReference type="SUPFAM" id="SSF53067">
    <property type="entry name" value="Actin-like ATPase domain"/>
    <property type="match status" value="1"/>
</dbReference>
<dbReference type="RefSeq" id="WP_006711612.1">
    <property type="nucleotide sequence ID" value="NZ_AFWF01000087.1"/>
</dbReference>
<organism evidence="1 2">
    <name type="scientific">Vibrio ichthyoenteri ATCC 700023</name>
    <dbReference type="NCBI Taxonomy" id="870968"/>
    <lineage>
        <taxon>Bacteria</taxon>
        <taxon>Pseudomonadati</taxon>
        <taxon>Pseudomonadota</taxon>
        <taxon>Gammaproteobacteria</taxon>
        <taxon>Vibrionales</taxon>
        <taxon>Vibrionaceae</taxon>
        <taxon>Vibrio</taxon>
    </lineage>
</organism>
<accession>F9S0I9</accession>
<evidence type="ECO:0000313" key="1">
    <source>
        <dbReference type="EMBL" id="EGU43276.1"/>
    </source>
</evidence>
<dbReference type="InterPro" id="IPR000600">
    <property type="entry name" value="ROK"/>
</dbReference>
<dbReference type="CDD" id="cd24152">
    <property type="entry name" value="ASKHA_NBD_ROK-like"/>
    <property type="match status" value="1"/>
</dbReference>
<dbReference type="AlphaFoldDB" id="F9S0I9"/>
<dbReference type="Pfam" id="PF00480">
    <property type="entry name" value="ROK"/>
    <property type="match status" value="1"/>
</dbReference>
<keyword evidence="2" id="KW-1185">Reference proteome</keyword>
<dbReference type="InterPro" id="IPR043129">
    <property type="entry name" value="ATPase_NBD"/>
</dbReference>
<dbReference type="Proteomes" id="UP000004605">
    <property type="component" value="Unassembled WGS sequence"/>
</dbReference>
<dbReference type="EMBL" id="AFWF01000087">
    <property type="protein sequence ID" value="EGU43276.1"/>
    <property type="molecule type" value="Genomic_DNA"/>
</dbReference>
<proteinExistence type="predicted"/>
<protein>
    <submittedName>
        <fullName evidence="1">ROK family protein</fullName>
    </submittedName>
</protein>
<dbReference type="PANTHER" id="PTHR18964:SF170">
    <property type="entry name" value="SUGAR KINASE"/>
    <property type="match status" value="1"/>
</dbReference>
<dbReference type="Gene3D" id="3.30.420.40">
    <property type="match status" value="2"/>
</dbReference>
<dbReference type="OrthoDB" id="9810372at2"/>
<dbReference type="PANTHER" id="PTHR18964">
    <property type="entry name" value="ROK (REPRESSOR, ORF, KINASE) FAMILY"/>
    <property type="match status" value="1"/>
</dbReference>
<evidence type="ECO:0000313" key="2">
    <source>
        <dbReference type="Proteomes" id="UP000004605"/>
    </source>
</evidence>
<comment type="caution">
    <text evidence="1">The sequence shown here is derived from an EMBL/GenBank/DDBJ whole genome shotgun (WGS) entry which is preliminary data.</text>
</comment>
<name>F9S0I9_9VIBR</name>
<gene>
    <name evidence="1" type="ORF">VII00023_08478</name>
</gene>
<reference evidence="1 2" key="1">
    <citation type="journal article" date="2012" name="Int. J. Syst. Evol. Microbiol.">
        <title>Vibrio caribbeanicus sp. nov., isolated from the marine sponge Scleritoderma cyanea.</title>
        <authorList>
            <person name="Hoffmann M."/>
            <person name="Monday S.R."/>
            <person name="Allard M.W."/>
            <person name="Strain E.A."/>
            <person name="Whittaker P."/>
            <person name="Naum M."/>
            <person name="McCarthy P.J."/>
            <person name="Lopez J.V."/>
            <person name="Fischer M."/>
            <person name="Brown E.W."/>
        </authorList>
    </citation>
    <scope>NUCLEOTIDE SEQUENCE [LARGE SCALE GENOMIC DNA]</scope>
    <source>
        <strain evidence="1 2">ATCC 700023</strain>
    </source>
</reference>
<sequence length="302" mass="33447">MSVYLALDFGGSSVKCAILDHNASKLEQFSIPSRVGSFDRWFEQFDFYFHRYLREYPLSGIAISACGVVDVETGYIHGQSALSYLHGVNVKQLFVERYQLPVELENDACCAALAEQWQGAGQNSEHFCLVVIGSGIGGAIVTNGAIQKGHHLHGGEFGYAIMNFAHGQPQILSHLASTHALVTQVARALDIPRNTLNGIKVFELYDQGDEVVHEVVAHWINYLATGLFNLHYTVDPEFIVLGGAISQRRDLVTLVNQKFEEFIEAMPYCHVRPKLLASRFGNDANLIGALVHFLRRQGISKG</sequence>